<dbReference type="PROSITE" id="PS50928">
    <property type="entry name" value="ABC_TM1"/>
    <property type="match status" value="1"/>
</dbReference>
<dbReference type="GO" id="GO:0005886">
    <property type="term" value="C:plasma membrane"/>
    <property type="evidence" value="ECO:0007669"/>
    <property type="project" value="UniProtKB-SubCell"/>
</dbReference>
<organism evidence="9 10">
    <name type="scientific">Agrococcus sediminis</name>
    <dbReference type="NCBI Taxonomy" id="2599924"/>
    <lineage>
        <taxon>Bacteria</taxon>
        <taxon>Bacillati</taxon>
        <taxon>Actinomycetota</taxon>
        <taxon>Actinomycetes</taxon>
        <taxon>Micrococcales</taxon>
        <taxon>Microbacteriaceae</taxon>
        <taxon>Agrococcus</taxon>
    </lineage>
</organism>
<reference evidence="9 10" key="1">
    <citation type="submission" date="2019-08" db="EMBL/GenBank/DDBJ databases">
        <title>Agrococcus lahaulensis sp. nov., isolated from a cold desert of the Indian Himalayas.</title>
        <authorList>
            <person name="Qu J.H."/>
        </authorList>
    </citation>
    <scope>NUCLEOTIDE SEQUENCE [LARGE SCALE GENOMIC DNA]</scope>
    <source>
        <strain evidence="9 10">NS18</strain>
    </source>
</reference>
<comment type="similarity">
    <text evidence="7">Belongs to the binding-protein-dependent transport system permease family.</text>
</comment>
<evidence type="ECO:0000256" key="2">
    <source>
        <dbReference type="ARBA" id="ARBA00022448"/>
    </source>
</evidence>
<dbReference type="AlphaFoldDB" id="A0A5M8QJS2"/>
<dbReference type="InterPro" id="IPR050366">
    <property type="entry name" value="BP-dependent_transpt_permease"/>
</dbReference>
<evidence type="ECO:0000313" key="10">
    <source>
        <dbReference type="Proteomes" id="UP000323221"/>
    </source>
</evidence>
<dbReference type="EMBL" id="VOIR01000012">
    <property type="protein sequence ID" value="KAA6435234.1"/>
    <property type="molecule type" value="Genomic_DNA"/>
</dbReference>
<feature type="transmembrane region" description="Helical" evidence="7">
    <location>
        <begin position="41"/>
        <end position="64"/>
    </location>
</feature>
<dbReference type="InterPro" id="IPR035906">
    <property type="entry name" value="MetI-like_sf"/>
</dbReference>
<accession>A0A5M8QJS2</accession>
<dbReference type="GO" id="GO:0055085">
    <property type="term" value="P:transmembrane transport"/>
    <property type="evidence" value="ECO:0007669"/>
    <property type="project" value="InterPro"/>
</dbReference>
<evidence type="ECO:0000259" key="8">
    <source>
        <dbReference type="PROSITE" id="PS50928"/>
    </source>
</evidence>
<dbReference type="PANTHER" id="PTHR43386">
    <property type="entry name" value="OLIGOPEPTIDE TRANSPORT SYSTEM PERMEASE PROTEIN APPC"/>
    <property type="match status" value="1"/>
</dbReference>
<feature type="domain" description="ABC transmembrane type-1" evidence="8">
    <location>
        <begin position="102"/>
        <end position="293"/>
    </location>
</feature>
<sequence length="307" mass="32932">MTPKPPSPSHPKTTGIPTVSFRARLAPRELTRPAPRDYTRLIGIVGAVIVGSLVLVAIFAPLIAPYDPTIRAGAPFSPPSAAHLLGTNDVGQDILSELIFGTRVSLMVGVVAASAAMLVGTAIGLVGGYFPRVGSIIMRGVDVVLVLPFLPLLIVLSAYLGRSVLNTILVIAFLIWAPTARVIRSQVLSLSRRDYVTAARSMNARDGYIIRRHVLPRTFLLAIGEFVAATSAAILLESSLSFLGLGDPLQKSWGSVLYWAQARGAFLTPAWQWWVVPPGLLIMLAALGFALLGYALEQKINPRLRRA</sequence>
<keyword evidence="6 7" id="KW-0472">Membrane</keyword>
<dbReference type="CDD" id="cd06261">
    <property type="entry name" value="TM_PBP2"/>
    <property type="match status" value="1"/>
</dbReference>
<dbReference type="Gene3D" id="1.10.3720.10">
    <property type="entry name" value="MetI-like"/>
    <property type="match status" value="1"/>
</dbReference>
<evidence type="ECO:0000256" key="7">
    <source>
        <dbReference type="RuleBase" id="RU363032"/>
    </source>
</evidence>
<feature type="transmembrane region" description="Helical" evidence="7">
    <location>
        <begin position="141"/>
        <end position="159"/>
    </location>
</feature>
<keyword evidence="5 7" id="KW-1133">Transmembrane helix</keyword>
<evidence type="ECO:0000256" key="6">
    <source>
        <dbReference type="ARBA" id="ARBA00023136"/>
    </source>
</evidence>
<evidence type="ECO:0000256" key="4">
    <source>
        <dbReference type="ARBA" id="ARBA00022692"/>
    </source>
</evidence>
<dbReference type="Pfam" id="PF00528">
    <property type="entry name" value="BPD_transp_1"/>
    <property type="match status" value="1"/>
</dbReference>
<evidence type="ECO:0000256" key="3">
    <source>
        <dbReference type="ARBA" id="ARBA00022475"/>
    </source>
</evidence>
<dbReference type="InterPro" id="IPR025966">
    <property type="entry name" value="OppC_N"/>
</dbReference>
<feature type="transmembrane region" description="Helical" evidence="7">
    <location>
        <begin position="165"/>
        <end position="183"/>
    </location>
</feature>
<evidence type="ECO:0000256" key="5">
    <source>
        <dbReference type="ARBA" id="ARBA00022989"/>
    </source>
</evidence>
<proteinExistence type="inferred from homology"/>
<keyword evidence="10" id="KW-1185">Reference proteome</keyword>
<dbReference type="OrthoDB" id="6637947at2"/>
<feature type="transmembrane region" description="Helical" evidence="7">
    <location>
        <begin position="106"/>
        <end position="129"/>
    </location>
</feature>
<dbReference type="InterPro" id="IPR000515">
    <property type="entry name" value="MetI-like"/>
</dbReference>
<protein>
    <submittedName>
        <fullName evidence="9">ABC transporter permease</fullName>
    </submittedName>
</protein>
<name>A0A5M8QJS2_9MICO</name>
<comment type="subcellular location">
    <subcellularLocation>
        <location evidence="1 7">Cell membrane</location>
        <topology evidence="1 7">Multi-pass membrane protein</topology>
    </subcellularLocation>
</comment>
<feature type="transmembrane region" description="Helical" evidence="7">
    <location>
        <begin position="273"/>
        <end position="296"/>
    </location>
</feature>
<evidence type="ECO:0000313" key="9">
    <source>
        <dbReference type="EMBL" id="KAA6435234.1"/>
    </source>
</evidence>
<dbReference type="SUPFAM" id="SSF161098">
    <property type="entry name" value="MetI-like"/>
    <property type="match status" value="1"/>
</dbReference>
<keyword evidence="2 7" id="KW-0813">Transport</keyword>
<dbReference type="Pfam" id="PF12911">
    <property type="entry name" value="OppC_N"/>
    <property type="match status" value="1"/>
</dbReference>
<evidence type="ECO:0000256" key="1">
    <source>
        <dbReference type="ARBA" id="ARBA00004651"/>
    </source>
</evidence>
<gene>
    <name evidence="9" type="ORF">FQ330_05660</name>
</gene>
<keyword evidence="3" id="KW-1003">Cell membrane</keyword>
<dbReference type="RefSeq" id="WP_146355882.1">
    <property type="nucleotide sequence ID" value="NZ_VOIR01000012.1"/>
</dbReference>
<comment type="caution">
    <text evidence="9">The sequence shown here is derived from an EMBL/GenBank/DDBJ whole genome shotgun (WGS) entry which is preliminary data.</text>
</comment>
<feature type="transmembrane region" description="Helical" evidence="7">
    <location>
        <begin position="218"/>
        <end position="236"/>
    </location>
</feature>
<dbReference type="PANTHER" id="PTHR43386:SF1">
    <property type="entry name" value="D,D-DIPEPTIDE TRANSPORT SYSTEM PERMEASE PROTEIN DDPC-RELATED"/>
    <property type="match status" value="1"/>
</dbReference>
<keyword evidence="4 7" id="KW-0812">Transmembrane</keyword>
<dbReference type="Proteomes" id="UP000323221">
    <property type="component" value="Unassembled WGS sequence"/>
</dbReference>